<dbReference type="GO" id="GO:0055085">
    <property type="term" value="P:transmembrane transport"/>
    <property type="evidence" value="ECO:0007669"/>
    <property type="project" value="TreeGrafter"/>
</dbReference>
<dbReference type="Proteomes" id="UP000250140">
    <property type="component" value="Unassembled WGS sequence"/>
</dbReference>
<reference evidence="11 12" key="1">
    <citation type="journal article" date="2016" name="Nat. Commun.">
        <title>Ectomycorrhizal ecology is imprinted in the genome of the dominant symbiotic fungus Cenococcum geophilum.</title>
        <authorList>
            <consortium name="DOE Joint Genome Institute"/>
            <person name="Peter M."/>
            <person name="Kohler A."/>
            <person name="Ohm R.A."/>
            <person name="Kuo A."/>
            <person name="Krutzmann J."/>
            <person name="Morin E."/>
            <person name="Arend M."/>
            <person name="Barry K.W."/>
            <person name="Binder M."/>
            <person name="Choi C."/>
            <person name="Clum A."/>
            <person name="Copeland A."/>
            <person name="Grisel N."/>
            <person name="Haridas S."/>
            <person name="Kipfer T."/>
            <person name="LaButti K."/>
            <person name="Lindquist E."/>
            <person name="Lipzen A."/>
            <person name="Maire R."/>
            <person name="Meier B."/>
            <person name="Mihaltcheva S."/>
            <person name="Molinier V."/>
            <person name="Murat C."/>
            <person name="Poggeler S."/>
            <person name="Quandt C.A."/>
            <person name="Sperisen C."/>
            <person name="Tritt A."/>
            <person name="Tisserant E."/>
            <person name="Crous P.W."/>
            <person name="Henrissat B."/>
            <person name="Nehls U."/>
            <person name="Egli S."/>
            <person name="Spatafora J.W."/>
            <person name="Grigoriev I.V."/>
            <person name="Martin F.M."/>
        </authorList>
    </citation>
    <scope>NUCLEOTIDE SEQUENCE [LARGE SCALE GENOMIC DNA]</scope>
    <source>
        <strain evidence="11 12">CBS 207.34</strain>
    </source>
</reference>
<dbReference type="InterPro" id="IPR032800">
    <property type="entry name" value="TRP_N"/>
</dbReference>
<keyword evidence="12" id="KW-1185">Reference proteome</keyword>
<sequence length="740" mass="80677">MKFHSAHPTMLAPLLLFGTLPLGVLGSDVLQTNGFSTCQANSDIQVNKLNISFNRATKKIDFDVAGTSQKSQNVTASMTVTAYGKQVYQKDFNPCSSDNFVAQLCPVPAGSFAAQGEQDIPDSYASQIPSIAFTVPDLDGQATLQLKALDSGQSLACITSTVDNGKSLSVPAVSYVAAGIAGAALILSGLSALGAGAHAGSATPSPTFGEVMGWFQSMALNGMMSVQYPGVYRSFTKNFAFSGGIIYWEGMQTSIDNFRKATGGNLTTDSVSYLKNATLIYDTSSTNLTKRGMDNLVLFARDSLTTNVNGTESNSTSALDNKVMHVVHGIQGYVEELTIPQANTFMTVLLIFAIVIAAITVGILLFKVILETWALFGSFPKGLTSFRKRYWWLLAKTITNLILLLYGVWTLYCVYQFTNGDSWAAKLLAGLTLGIFTAILGFFTWKIWQLANRFKKLEGDATALFEDKEIWRKYSLFYDAYKKSYWWIFVPAIVYMFAKGCVIAGADGHGLVQTAGQLIIESLLLILLLWSRPYSLKSGNWINIVIQIVRVLSVVCILVFVEQLGISQTTKTISGLILVVMQSVLTAVLAILIAVNAIIICCRDNPHRRRRKEAEKLNRDLDNLTPLDARNSLLMDPTEYKHSSMRGPMVSASPLKGGYDPVPLSEQQTGLLNRPRFLGDGQEGLLSDAASIAGRHDRSINHDRSESHDRSMSPPANRAPRLPDVDFRAPGAGGYRGHAY</sequence>
<dbReference type="GO" id="GO:0016020">
    <property type="term" value="C:membrane"/>
    <property type="evidence" value="ECO:0007669"/>
    <property type="project" value="UniProtKB-SubCell"/>
</dbReference>
<evidence type="ECO:0000256" key="4">
    <source>
        <dbReference type="ARBA" id="ARBA00022729"/>
    </source>
</evidence>
<dbReference type="EMBL" id="KV748628">
    <property type="protein sequence ID" value="OCL14044.1"/>
    <property type="molecule type" value="Genomic_DNA"/>
</dbReference>
<evidence type="ECO:0000256" key="6">
    <source>
        <dbReference type="ARBA" id="ARBA00023136"/>
    </source>
</evidence>
<feature type="chain" id="PRO_5034344123" evidence="9">
    <location>
        <begin position="27"/>
        <end position="740"/>
    </location>
</feature>
<feature type="transmembrane region" description="Helical" evidence="8">
    <location>
        <begin position="511"/>
        <end position="530"/>
    </location>
</feature>
<comment type="similarity">
    <text evidence="2">Belongs to the transient receptor potential (TRP) ion channel family.</text>
</comment>
<dbReference type="AlphaFoldDB" id="A0A8E2JYN6"/>
<feature type="transmembrane region" description="Helical" evidence="8">
    <location>
        <begin position="573"/>
        <end position="602"/>
    </location>
</feature>
<keyword evidence="6 8" id="KW-0472">Membrane</keyword>
<gene>
    <name evidence="11" type="ORF">AOQ84DRAFT_66823</name>
</gene>
<feature type="compositionally biased region" description="Gly residues" evidence="7">
    <location>
        <begin position="731"/>
        <end position="740"/>
    </location>
</feature>
<evidence type="ECO:0000256" key="8">
    <source>
        <dbReference type="SAM" id="Phobius"/>
    </source>
</evidence>
<feature type="transmembrane region" description="Helical" evidence="8">
    <location>
        <begin position="391"/>
        <end position="417"/>
    </location>
</feature>
<dbReference type="SMART" id="SM01320">
    <property type="entry name" value="TRP_N"/>
    <property type="match status" value="1"/>
</dbReference>
<feature type="transmembrane region" description="Helical" evidence="8">
    <location>
        <begin position="485"/>
        <end position="505"/>
    </location>
</feature>
<name>A0A8E2JYN6_9PEZI</name>
<evidence type="ECO:0000256" key="5">
    <source>
        <dbReference type="ARBA" id="ARBA00022989"/>
    </source>
</evidence>
<dbReference type="InterPro" id="IPR010308">
    <property type="entry name" value="TRP_C"/>
</dbReference>
<evidence type="ECO:0000259" key="10">
    <source>
        <dbReference type="SMART" id="SM01320"/>
    </source>
</evidence>
<proteinExistence type="inferred from homology"/>
<dbReference type="GO" id="GO:0009272">
    <property type="term" value="P:fungal-type cell wall biogenesis"/>
    <property type="evidence" value="ECO:0007669"/>
    <property type="project" value="TreeGrafter"/>
</dbReference>
<dbReference type="InterPro" id="IPR040241">
    <property type="entry name" value="TRP_Flc/Pkd2-like"/>
</dbReference>
<feature type="transmembrane region" description="Helical" evidence="8">
    <location>
        <begin position="542"/>
        <end position="561"/>
    </location>
</feature>
<keyword evidence="4 9" id="KW-0732">Signal</keyword>
<keyword evidence="3 8" id="KW-0812">Transmembrane</keyword>
<dbReference type="OrthoDB" id="2115177at2759"/>
<organism evidence="11 12">
    <name type="scientific">Glonium stellatum</name>
    <dbReference type="NCBI Taxonomy" id="574774"/>
    <lineage>
        <taxon>Eukaryota</taxon>
        <taxon>Fungi</taxon>
        <taxon>Dikarya</taxon>
        <taxon>Ascomycota</taxon>
        <taxon>Pezizomycotina</taxon>
        <taxon>Dothideomycetes</taxon>
        <taxon>Pleosporomycetidae</taxon>
        <taxon>Gloniales</taxon>
        <taxon>Gloniaceae</taxon>
        <taxon>Glonium</taxon>
    </lineage>
</organism>
<feature type="transmembrane region" description="Helical" evidence="8">
    <location>
        <begin position="423"/>
        <end position="445"/>
    </location>
</feature>
<evidence type="ECO:0000256" key="3">
    <source>
        <dbReference type="ARBA" id="ARBA00022692"/>
    </source>
</evidence>
<feature type="transmembrane region" description="Helical" evidence="8">
    <location>
        <begin position="345"/>
        <end position="370"/>
    </location>
</feature>
<evidence type="ECO:0000313" key="12">
    <source>
        <dbReference type="Proteomes" id="UP000250140"/>
    </source>
</evidence>
<evidence type="ECO:0000313" key="11">
    <source>
        <dbReference type="EMBL" id="OCL14044.1"/>
    </source>
</evidence>
<evidence type="ECO:0000256" key="7">
    <source>
        <dbReference type="SAM" id="MobiDB-lite"/>
    </source>
</evidence>
<dbReference type="PANTHER" id="PTHR31145:SF5">
    <property type="entry name" value="DUF907 DOMAIN PROTEIN (AFU_ORTHOLOGUE AFUA_2G06100)"/>
    <property type="match status" value="1"/>
</dbReference>
<feature type="domain" description="ML-like" evidence="10">
    <location>
        <begin position="28"/>
        <end position="169"/>
    </location>
</feature>
<dbReference type="PANTHER" id="PTHR31145">
    <property type="entry name" value="INTEGRAL MEMBRANE PROTEIN (AFU_ORTHOLOGUE AFUA_7G01610)"/>
    <property type="match status" value="1"/>
</dbReference>
<feature type="compositionally biased region" description="Basic and acidic residues" evidence="7">
    <location>
        <begin position="694"/>
        <end position="711"/>
    </location>
</feature>
<comment type="subcellular location">
    <subcellularLocation>
        <location evidence="1">Membrane</location>
        <topology evidence="1">Multi-pass membrane protein</topology>
    </subcellularLocation>
</comment>
<protein>
    <submittedName>
        <fullName evidence="11">TRP-domain-containing protein</fullName>
    </submittedName>
</protein>
<dbReference type="Pfam" id="PF06011">
    <property type="entry name" value="TRP"/>
    <property type="match status" value="1"/>
</dbReference>
<evidence type="ECO:0000256" key="9">
    <source>
        <dbReference type="SAM" id="SignalP"/>
    </source>
</evidence>
<dbReference type="Pfam" id="PF14558">
    <property type="entry name" value="TRP_N"/>
    <property type="match status" value="1"/>
</dbReference>
<keyword evidence="5 8" id="KW-1133">Transmembrane helix</keyword>
<evidence type="ECO:0000256" key="1">
    <source>
        <dbReference type="ARBA" id="ARBA00004141"/>
    </source>
</evidence>
<evidence type="ECO:0000256" key="2">
    <source>
        <dbReference type="ARBA" id="ARBA00010642"/>
    </source>
</evidence>
<feature type="region of interest" description="Disordered" evidence="7">
    <location>
        <begin position="692"/>
        <end position="740"/>
    </location>
</feature>
<accession>A0A8E2JYN6</accession>
<feature type="signal peptide" evidence="9">
    <location>
        <begin position="1"/>
        <end position="26"/>
    </location>
</feature>